<comment type="similarity">
    <text evidence="2">Belongs to the MipA/OmpV family.</text>
</comment>
<keyword evidence="4" id="KW-0472">Membrane</keyword>
<comment type="caution">
    <text evidence="7">The sequence shown here is derived from an EMBL/GenBank/DDBJ whole genome shotgun (WGS) entry which is preliminary data.</text>
</comment>
<dbReference type="Pfam" id="PF06629">
    <property type="entry name" value="MipA"/>
    <property type="match status" value="1"/>
</dbReference>
<sequence>MSYSLRRSPRILAYLMLPALAAPFGAHAQIATPEPDPTQLVDRLIDEPRNDREVEIGLFSAYTPAFLGSKDYQLIAGPNIQVRYDRAFFSMQDGLGYDVIRSGGWRVGPTIGFRQGRRENGNSIFKIAGDGTDALRGLGKIEATAEAGGYVGYQSGNFAAKLDVRQALSGGQGLIATLGLHYVAAIPLSSASNAQPIRIAMGPRVTAVDDKYNQTYFGVTAIQSSRSGLRQYDANGGLLSAGFGLSAHVPLTERISGAFLMGFDRLTGDAARAPLVKDRGSRNQATVGLGLTYKFGL</sequence>
<dbReference type="PANTHER" id="PTHR38776:SF1">
    <property type="entry name" value="MLTA-INTERACTING PROTEIN-RELATED"/>
    <property type="match status" value="1"/>
</dbReference>
<evidence type="ECO:0000256" key="1">
    <source>
        <dbReference type="ARBA" id="ARBA00004442"/>
    </source>
</evidence>
<evidence type="ECO:0000256" key="2">
    <source>
        <dbReference type="ARBA" id="ARBA00005722"/>
    </source>
</evidence>
<evidence type="ECO:0000313" key="8">
    <source>
        <dbReference type="Proteomes" id="UP000597613"/>
    </source>
</evidence>
<dbReference type="RefSeq" id="WP_187502875.1">
    <property type="nucleotide sequence ID" value="NZ_CP162536.1"/>
</dbReference>
<protein>
    <submittedName>
        <fullName evidence="7">MipA/OmpV family protein</fullName>
    </submittedName>
</protein>
<evidence type="ECO:0000256" key="4">
    <source>
        <dbReference type="ARBA" id="ARBA00023136"/>
    </source>
</evidence>
<keyword evidence="8" id="KW-1185">Reference proteome</keyword>
<evidence type="ECO:0000256" key="5">
    <source>
        <dbReference type="ARBA" id="ARBA00023237"/>
    </source>
</evidence>
<dbReference type="EMBL" id="JACONT010000007">
    <property type="protein sequence ID" value="MBC3941104.1"/>
    <property type="molecule type" value="Genomic_DNA"/>
</dbReference>
<gene>
    <name evidence="7" type="ORF">H8S47_05320</name>
</gene>
<dbReference type="PANTHER" id="PTHR38776">
    <property type="entry name" value="MLTA-INTERACTING PROTEIN-RELATED"/>
    <property type="match status" value="1"/>
</dbReference>
<evidence type="ECO:0000256" key="3">
    <source>
        <dbReference type="ARBA" id="ARBA00022729"/>
    </source>
</evidence>
<feature type="chain" id="PRO_5047326949" evidence="6">
    <location>
        <begin position="29"/>
        <end position="297"/>
    </location>
</feature>
<evidence type="ECO:0000256" key="6">
    <source>
        <dbReference type="SAM" id="SignalP"/>
    </source>
</evidence>
<reference evidence="7 8" key="1">
    <citation type="submission" date="2020-08" db="EMBL/GenBank/DDBJ databases">
        <title>Putative novel bacterial strains isolated from necrotic wheat leaf tissues caused by Xanthomonas translucens.</title>
        <authorList>
            <person name="Tambong J.T."/>
        </authorList>
    </citation>
    <scope>NUCLEOTIDE SEQUENCE [LARGE SCALE GENOMIC DNA]</scope>
    <source>
        <strain evidence="8">DOAB 1063</strain>
    </source>
</reference>
<dbReference type="Proteomes" id="UP000597613">
    <property type="component" value="Unassembled WGS sequence"/>
</dbReference>
<feature type="signal peptide" evidence="6">
    <location>
        <begin position="1"/>
        <end position="28"/>
    </location>
</feature>
<evidence type="ECO:0000313" key="7">
    <source>
        <dbReference type="EMBL" id="MBC3941104.1"/>
    </source>
</evidence>
<comment type="subcellular location">
    <subcellularLocation>
        <location evidence="1">Cell outer membrane</location>
    </subcellularLocation>
</comment>
<accession>A0ABR7AKW8</accession>
<keyword evidence="5" id="KW-0998">Cell outer membrane</keyword>
<dbReference type="InterPro" id="IPR010583">
    <property type="entry name" value="MipA"/>
</dbReference>
<keyword evidence="3 6" id="KW-0732">Signal</keyword>
<organism evidence="7 8">
    <name type="scientific">Sphingomonas albertensis</name>
    <dbReference type="NCBI Taxonomy" id="2762591"/>
    <lineage>
        <taxon>Bacteria</taxon>
        <taxon>Pseudomonadati</taxon>
        <taxon>Pseudomonadota</taxon>
        <taxon>Alphaproteobacteria</taxon>
        <taxon>Sphingomonadales</taxon>
        <taxon>Sphingomonadaceae</taxon>
        <taxon>Sphingomonas</taxon>
    </lineage>
</organism>
<proteinExistence type="inferred from homology"/>
<name>A0ABR7AKW8_9SPHN</name>